<sequence>MSLLNYFKEITIGWKLSLFIVAFCVWPVSAYLIFHFDTQLFRDLDLAKLTLLSSAIASPFLVINTGASFLLTNPKDDDLKWGNSADELLSGTVLIGVGVTLWVLSFGALAALIGCSFLAVKLIMLGIEVCFLIIIIWSKIIEDRRFNAKSTTGNQ</sequence>
<keyword evidence="1" id="KW-0812">Transmembrane</keyword>
<keyword evidence="1" id="KW-0472">Membrane</keyword>
<gene>
    <name evidence="2" type="ORF">GM920_22245</name>
</gene>
<keyword evidence="3" id="KW-1185">Reference proteome</keyword>
<feature type="transmembrane region" description="Helical" evidence="1">
    <location>
        <begin position="12"/>
        <end position="34"/>
    </location>
</feature>
<evidence type="ECO:0000256" key="1">
    <source>
        <dbReference type="SAM" id="Phobius"/>
    </source>
</evidence>
<accession>A0ABR6F278</accession>
<dbReference type="Proteomes" id="UP000636110">
    <property type="component" value="Unassembled WGS sequence"/>
</dbReference>
<feature type="transmembrane region" description="Helical" evidence="1">
    <location>
        <begin position="46"/>
        <end position="71"/>
    </location>
</feature>
<evidence type="ECO:0000313" key="2">
    <source>
        <dbReference type="EMBL" id="MBB2151638.1"/>
    </source>
</evidence>
<reference evidence="2 3" key="1">
    <citation type="submission" date="2019-11" db="EMBL/GenBank/DDBJ databases">
        <title>Description of Pedobacter sp. LMG 31462T.</title>
        <authorList>
            <person name="Carlier A."/>
            <person name="Qi S."/>
            <person name="Vandamme P."/>
        </authorList>
    </citation>
    <scope>NUCLEOTIDE SEQUENCE [LARGE SCALE GENOMIC DNA]</scope>
    <source>
        <strain evidence="2 3">LMG 31462</strain>
    </source>
</reference>
<protein>
    <submittedName>
        <fullName evidence="2">Uncharacterized protein</fullName>
    </submittedName>
</protein>
<dbReference type="EMBL" id="WNXC01000010">
    <property type="protein sequence ID" value="MBB2151638.1"/>
    <property type="molecule type" value="Genomic_DNA"/>
</dbReference>
<evidence type="ECO:0000313" key="3">
    <source>
        <dbReference type="Proteomes" id="UP000636110"/>
    </source>
</evidence>
<proteinExistence type="predicted"/>
<dbReference type="RefSeq" id="WP_182961601.1">
    <property type="nucleotide sequence ID" value="NZ_WNXC01000010.1"/>
</dbReference>
<organism evidence="2 3">
    <name type="scientific">Pedobacter gandavensis</name>
    <dbReference type="NCBI Taxonomy" id="2679963"/>
    <lineage>
        <taxon>Bacteria</taxon>
        <taxon>Pseudomonadati</taxon>
        <taxon>Bacteroidota</taxon>
        <taxon>Sphingobacteriia</taxon>
        <taxon>Sphingobacteriales</taxon>
        <taxon>Sphingobacteriaceae</taxon>
        <taxon>Pedobacter</taxon>
    </lineage>
</organism>
<comment type="caution">
    <text evidence="2">The sequence shown here is derived from an EMBL/GenBank/DDBJ whole genome shotgun (WGS) entry which is preliminary data.</text>
</comment>
<name>A0ABR6F278_9SPHI</name>
<feature type="transmembrane region" description="Helical" evidence="1">
    <location>
        <begin position="91"/>
        <end position="115"/>
    </location>
</feature>
<feature type="transmembrane region" description="Helical" evidence="1">
    <location>
        <begin position="122"/>
        <end position="141"/>
    </location>
</feature>
<keyword evidence="1" id="KW-1133">Transmembrane helix</keyword>